<organism evidence="1 2">
    <name type="scientific">Solicola gregarius</name>
    <dbReference type="NCBI Taxonomy" id="2908642"/>
    <lineage>
        <taxon>Bacteria</taxon>
        <taxon>Bacillati</taxon>
        <taxon>Actinomycetota</taxon>
        <taxon>Actinomycetes</taxon>
        <taxon>Propionibacteriales</taxon>
        <taxon>Nocardioidaceae</taxon>
        <taxon>Solicola</taxon>
    </lineage>
</organism>
<dbReference type="AlphaFoldDB" id="A0AA46TEU4"/>
<sequence length="166" mass="18549">MTRTDTPPALDERSILQTMLAYVRETAIEKVAGLSDELVVAAPVPTSPLTNPASLLNHLRWVEFDWIETRFLGGEDLGPWTEEDPDGEMTEALSMTADEVIAAYREQTKRCDELVADVDLDTLSVEALRDFHPNLRWILNHLVEETARHNGHLDILRELADGSTGA</sequence>
<protein>
    <submittedName>
        <fullName evidence="1">DinB family protein</fullName>
    </submittedName>
</protein>
<evidence type="ECO:0000313" key="2">
    <source>
        <dbReference type="Proteomes" id="UP001164390"/>
    </source>
</evidence>
<keyword evidence="2" id="KW-1185">Reference proteome</keyword>
<dbReference type="KEGG" id="sgrg:L0C25_14995"/>
<dbReference type="Pfam" id="PF04978">
    <property type="entry name" value="MST"/>
    <property type="match status" value="1"/>
</dbReference>
<dbReference type="InterPro" id="IPR007061">
    <property type="entry name" value="MST-like"/>
</dbReference>
<dbReference type="EMBL" id="CP094970">
    <property type="protein sequence ID" value="UYM03845.1"/>
    <property type="molecule type" value="Genomic_DNA"/>
</dbReference>
<dbReference type="RefSeq" id="WP_271632487.1">
    <property type="nucleotide sequence ID" value="NZ_CP094970.1"/>
</dbReference>
<dbReference type="InterPro" id="IPR034660">
    <property type="entry name" value="DinB/YfiT-like"/>
</dbReference>
<dbReference type="Gene3D" id="1.20.120.450">
    <property type="entry name" value="dinb family like domain"/>
    <property type="match status" value="1"/>
</dbReference>
<name>A0AA46TEU4_9ACTN</name>
<proteinExistence type="predicted"/>
<accession>A0AA46TEU4</accession>
<dbReference type="SUPFAM" id="SSF109854">
    <property type="entry name" value="DinB/YfiT-like putative metalloenzymes"/>
    <property type="match status" value="1"/>
</dbReference>
<dbReference type="Proteomes" id="UP001164390">
    <property type="component" value="Chromosome"/>
</dbReference>
<evidence type="ECO:0000313" key="1">
    <source>
        <dbReference type="EMBL" id="UYM03845.1"/>
    </source>
</evidence>
<reference evidence="1" key="1">
    <citation type="submission" date="2022-01" db="EMBL/GenBank/DDBJ databases">
        <title>Nocardioidaceae gen. sp. A5X3R13.</title>
        <authorList>
            <person name="Lopez Marin M.A."/>
            <person name="Uhlik O."/>
        </authorList>
    </citation>
    <scope>NUCLEOTIDE SEQUENCE</scope>
    <source>
        <strain evidence="1">A5X3R13</strain>
    </source>
</reference>
<gene>
    <name evidence="1" type="ORF">L0C25_14995</name>
</gene>